<dbReference type="PANTHER" id="PTHR45947:SF3">
    <property type="entry name" value="SULFOQUINOVOSYL TRANSFERASE SQD2"/>
    <property type="match status" value="1"/>
</dbReference>
<dbReference type="GO" id="GO:0016757">
    <property type="term" value="F:glycosyltransferase activity"/>
    <property type="evidence" value="ECO:0007669"/>
    <property type="project" value="UniProtKB-KW"/>
</dbReference>
<dbReference type="GO" id="GO:1901137">
    <property type="term" value="P:carbohydrate derivative biosynthetic process"/>
    <property type="evidence" value="ECO:0007669"/>
    <property type="project" value="UniProtKB-ARBA"/>
</dbReference>
<accession>A0A939DWK0</accession>
<organism evidence="6 7">
    <name type="scientific">Microbacterium esteraromaticum</name>
    <dbReference type="NCBI Taxonomy" id="57043"/>
    <lineage>
        <taxon>Bacteria</taxon>
        <taxon>Bacillati</taxon>
        <taxon>Actinomycetota</taxon>
        <taxon>Actinomycetes</taxon>
        <taxon>Micrococcales</taxon>
        <taxon>Microbacteriaceae</taxon>
        <taxon>Microbacterium</taxon>
    </lineage>
</organism>
<evidence type="ECO:0000256" key="1">
    <source>
        <dbReference type="ARBA" id="ARBA00021292"/>
    </source>
</evidence>
<gene>
    <name evidence="6" type="ORF">JF543_05135</name>
</gene>
<evidence type="ECO:0000313" key="6">
    <source>
        <dbReference type="EMBL" id="MBN8205338.1"/>
    </source>
</evidence>
<dbReference type="Gene3D" id="3.40.50.2000">
    <property type="entry name" value="Glycogen Phosphorylase B"/>
    <property type="match status" value="2"/>
</dbReference>
<keyword evidence="3" id="KW-0808">Transferase</keyword>
<dbReference type="InterPro" id="IPR050194">
    <property type="entry name" value="Glycosyltransferase_grp1"/>
</dbReference>
<reference evidence="6" key="1">
    <citation type="submission" date="2020-12" db="EMBL/GenBank/DDBJ databases">
        <title>PHA producing bacteria isolated from mangrove.</title>
        <authorList>
            <person name="Zheng W."/>
            <person name="Yu S."/>
            <person name="Huang Y."/>
        </authorList>
    </citation>
    <scope>NUCLEOTIDE SEQUENCE</scope>
    <source>
        <strain evidence="6">GN8-5</strain>
    </source>
</reference>
<dbReference type="RefSeq" id="WP_206822940.1">
    <property type="nucleotide sequence ID" value="NZ_JAEMWU010000001.1"/>
</dbReference>
<sequence length="368" mass="39990">MAGLLVQEWIEQSGGAERVLDAMAQNFPDADLLCLWDDAPGRFPGHAVHESWLAHTPLRGRKALALPLMPATWRTLRTGRDYDWMLISSYVFAHHAHFPGRDVPKFVYAHTPARYIWAPELDERGARPAVRAVAPLFQRLDRARAKEPLAIAANSRFVRDRVRQVWDRDATVIHPPVTVDRLLAQGDWQEAVTDDDEQRVRDALPDTYILGVSRFTPYKRLDLVIQAGERAGLPVVIAGSGPDEPRLRALAAEANVPVAFVIFPSDALLYTLMQRAAVFVFPAVEDFGIVPVEAQAVGTPVVTGPVGGQLETFTADVSGVVASSTDPGDLASAITAAIALPSFDAAAATAGFSEAVFAEKIRAFVGEA</sequence>
<proteinExistence type="predicted"/>
<dbReference type="SUPFAM" id="SSF53756">
    <property type="entry name" value="UDP-Glycosyltransferase/glycogen phosphorylase"/>
    <property type="match status" value="1"/>
</dbReference>
<dbReference type="InterPro" id="IPR028098">
    <property type="entry name" value="Glyco_trans_4-like_N"/>
</dbReference>
<evidence type="ECO:0000259" key="5">
    <source>
        <dbReference type="Pfam" id="PF13439"/>
    </source>
</evidence>
<evidence type="ECO:0000256" key="3">
    <source>
        <dbReference type="ARBA" id="ARBA00022679"/>
    </source>
</evidence>
<dbReference type="PANTHER" id="PTHR45947">
    <property type="entry name" value="SULFOQUINOVOSYL TRANSFERASE SQD2"/>
    <property type="match status" value="1"/>
</dbReference>
<feature type="domain" description="Glycosyl transferase family 1" evidence="4">
    <location>
        <begin position="204"/>
        <end position="344"/>
    </location>
</feature>
<dbReference type="EMBL" id="JAEMWU010000001">
    <property type="protein sequence ID" value="MBN8205338.1"/>
    <property type="molecule type" value="Genomic_DNA"/>
</dbReference>
<dbReference type="Pfam" id="PF13439">
    <property type="entry name" value="Glyco_transf_4"/>
    <property type="match status" value="1"/>
</dbReference>
<dbReference type="InterPro" id="IPR001296">
    <property type="entry name" value="Glyco_trans_1"/>
</dbReference>
<evidence type="ECO:0000313" key="7">
    <source>
        <dbReference type="Proteomes" id="UP000664385"/>
    </source>
</evidence>
<evidence type="ECO:0000259" key="4">
    <source>
        <dbReference type="Pfam" id="PF00534"/>
    </source>
</evidence>
<dbReference type="AlphaFoldDB" id="A0A939DWK0"/>
<dbReference type="Pfam" id="PF00534">
    <property type="entry name" value="Glycos_transf_1"/>
    <property type="match status" value="1"/>
</dbReference>
<evidence type="ECO:0000256" key="2">
    <source>
        <dbReference type="ARBA" id="ARBA00022676"/>
    </source>
</evidence>
<protein>
    <recommendedName>
        <fullName evidence="1">D-inositol 3-phosphate glycosyltransferase</fullName>
    </recommendedName>
</protein>
<name>A0A939DWK0_9MICO</name>
<comment type="caution">
    <text evidence="6">The sequence shown here is derived from an EMBL/GenBank/DDBJ whole genome shotgun (WGS) entry which is preliminary data.</text>
</comment>
<feature type="domain" description="Glycosyltransferase subfamily 4-like N-terminal" evidence="5">
    <location>
        <begin position="14"/>
        <end position="181"/>
    </location>
</feature>
<dbReference type="Proteomes" id="UP000664385">
    <property type="component" value="Unassembled WGS sequence"/>
</dbReference>
<keyword evidence="2" id="KW-0328">Glycosyltransferase</keyword>